<dbReference type="AlphaFoldDB" id="A0A3M6TMM2"/>
<dbReference type="Pfam" id="PF20266">
    <property type="entry name" value="Mab-21_C"/>
    <property type="match status" value="1"/>
</dbReference>
<dbReference type="PANTHER" id="PTHR10656:SF69">
    <property type="entry name" value="MAB-21-LIKE HHH_H2TH-LIKE DOMAIN-CONTAINING PROTEIN"/>
    <property type="match status" value="1"/>
</dbReference>
<proteinExistence type="predicted"/>
<keyword evidence="2" id="KW-0067">ATP-binding</keyword>
<dbReference type="InterPro" id="IPR024810">
    <property type="entry name" value="MAB21L/cGLR"/>
</dbReference>
<comment type="caution">
    <text evidence="4">The sequence shown here is derived from an EMBL/GenBank/DDBJ whole genome shotgun (WGS) entry which is preliminary data.</text>
</comment>
<accession>A0A3M6TMM2</accession>
<evidence type="ECO:0000256" key="2">
    <source>
        <dbReference type="ARBA" id="ARBA00022840"/>
    </source>
</evidence>
<evidence type="ECO:0000259" key="3">
    <source>
        <dbReference type="Pfam" id="PF20266"/>
    </source>
</evidence>
<protein>
    <recommendedName>
        <fullName evidence="3">Mab-21-like HhH/H2TH-like domain-containing protein</fullName>
    </recommendedName>
</protein>
<dbReference type="Proteomes" id="UP000275408">
    <property type="component" value="Unassembled WGS sequence"/>
</dbReference>
<dbReference type="InterPro" id="IPR046906">
    <property type="entry name" value="Mab-21_HhH/H2TH-like"/>
</dbReference>
<dbReference type="SMART" id="SM01265">
    <property type="entry name" value="Mab-21"/>
    <property type="match status" value="1"/>
</dbReference>
<comment type="cofactor">
    <cofactor evidence="1">
        <name>Mg(2+)</name>
        <dbReference type="ChEBI" id="CHEBI:18420"/>
    </cofactor>
</comment>
<dbReference type="OrthoDB" id="6112914at2759"/>
<dbReference type="GO" id="GO:0005524">
    <property type="term" value="F:ATP binding"/>
    <property type="evidence" value="ECO:0007669"/>
    <property type="project" value="UniProtKB-KW"/>
</dbReference>
<evidence type="ECO:0000313" key="5">
    <source>
        <dbReference type="Proteomes" id="UP000275408"/>
    </source>
</evidence>
<dbReference type="Gene3D" id="1.10.1410.40">
    <property type="match status" value="1"/>
</dbReference>
<organism evidence="4 5">
    <name type="scientific">Pocillopora damicornis</name>
    <name type="common">Cauliflower coral</name>
    <name type="synonym">Millepora damicornis</name>
    <dbReference type="NCBI Taxonomy" id="46731"/>
    <lineage>
        <taxon>Eukaryota</taxon>
        <taxon>Metazoa</taxon>
        <taxon>Cnidaria</taxon>
        <taxon>Anthozoa</taxon>
        <taxon>Hexacorallia</taxon>
        <taxon>Scleractinia</taxon>
        <taxon>Astrocoeniina</taxon>
        <taxon>Pocilloporidae</taxon>
        <taxon>Pocillopora</taxon>
    </lineage>
</organism>
<gene>
    <name evidence="4" type="ORF">pdam_00011844</name>
</gene>
<dbReference type="GO" id="GO:0016779">
    <property type="term" value="F:nucleotidyltransferase activity"/>
    <property type="evidence" value="ECO:0007669"/>
    <property type="project" value="UniProtKB-ARBA"/>
</dbReference>
<evidence type="ECO:0000256" key="1">
    <source>
        <dbReference type="ARBA" id="ARBA00001946"/>
    </source>
</evidence>
<feature type="domain" description="Mab-21-like HhH/H2TH-like" evidence="3">
    <location>
        <begin position="326"/>
        <end position="412"/>
    </location>
</feature>
<sequence length="733" mass="85271">MAEQHSNSSQGFDERSKIWIEPFSTLINSMFPVEYIYAGWFGWQAYNQAQRADSESLISLSEQTLVAGSLTEGYCIPQFFLRKNGIDHGKAFDLDDVEEHWRCDLDLMTTNESFVEIDEKTRMPIFTVEHLEDDPKFVKLRLTKEWKEHRPRYKNVSYLHQSYLLPSADHPMHGTESTSFHGKKSKWSYTLHGPVRKLKSNGFTSFERDETDVFRYPTAWPGPAMEWLIRPRPSGWPSVDLIQEIFDSGCHLAPCGRGRRIHEPVEMLKYFQNPELYDGGSTAQASLSVTKHDIKIMDNTEWKTSFSVAENKLGASVSPVQRHVIVLLKIIKKFYFPKVVSTYCLKTIMFWECQNRPREFWKENNSAKCILVMLDRLQECLEANSSPHFFIPRSNLLQYEDPTKLKEAAAIVSDVKRNIFSKTTSLFKRLQSLSYMSHIYHRGVGAQLDNHLLKMQDKNLSEKDHREMLVSLLALFVRKCKEVIKSLIQADPVCEGQNMEKELNICLQVYQSILARNLYKLWFTRSRDNTKNDEQEKVNDFTSFVKEEVKDLSLREDFVALSLHFFREVRNEGETSIAIPSSRKMKHVKEEQMKIAVRSIEFSLAFIKGTFADLLKVSELKTVVERVFRNLRETHTDGTLITKEIDKLMNQEIAALCKTKMEGKCNMVYVSFLPPPWTNFKDQRESFCCVNDQVKTLMTINKSDVFQHPKPEVNWLKRTRKSVWPSSTVTDQI</sequence>
<dbReference type="PANTHER" id="PTHR10656">
    <property type="entry name" value="CELL FATE DETERMINING PROTEIN MAB21-RELATED"/>
    <property type="match status" value="1"/>
</dbReference>
<name>A0A3M6TMM2_POCDA</name>
<keyword evidence="2" id="KW-0547">Nucleotide-binding</keyword>
<evidence type="ECO:0000313" key="4">
    <source>
        <dbReference type="EMBL" id="RMX42673.1"/>
    </source>
</evidence>
<reference evidence="4 5" key="1">
    <citation type="journal article" date="2018" name="Sci. Rep.">
        <title>Comparative analysis of the Pocillopora damicornis genome highlights role of immune system in coral evolution.</title>
        <authorList>
            <person name="Cunning R."/>
            <person name="Bay R.A."/>
            <person name="Gillette P."/>
            <person name="Baker A.C."/>
            <person name="Traylor-Knowles N."/>
        </authorList>
    </citation>
    <scope>NUCLEOTIDE SEQUENCE [LARGE SCALE GENOMIC DNA]</scope>
    <source>
        <strain evidence="4">RSMAS</strain>
        <tissue evidence="4">Whole animal</tissue>
    </source>
</reference>
<keyword evidence="5" id="KW-1185">Reference proteome</keyword>
<dbReference type="EMBL" id="RCHS01003313">
    <property type="protein sequence ID" value="RMX42673.1"/>
    <property type="molecule type" value="Genomic_DNA"/>
</dbReference>